<dbReference type="InterPro" id="IPR006202">
    <property type="entry name" value="Neur_chan_lig-bd"/>
</dbReference>
<dbReference type="InterPro" id="IPR038050">
    <property type="entry name" value="Neuro_actylchol_rec"/>
</dbReference>
<name>A0ABT7AK34_9HYPH</name>
<feature type="domain" description="Neurotransmitter-gated ion-channel ligand-binding" evidence="3">
    <location>
        <begin position="33"/>
        <end position="225"/>
    </location>
</feature>
<feature type="chain" id="PRO_5045683397" evidence="2">
    <location>
        <begin position="21"/>
        <end position="356"/>
    </location>
</feature>
<evidence type="ECO:0000313" key="4">
    <source>
        <dbReference type="EMBL" id="MDJ1158951.1"/>
    </source>
</evidence>
<evidence type="ECO:0000256" key="2">
    <source>
        <dbReference type="SAM" id="SignalP"/>
    </source>
</evidence>
<keyword evidence="2" id="KW-0732">Signal</keyword>
<dbReference type="InterPro" id="IPR036734">
    <property type="entry name" value="Neur_chan_lig-bd_sf"/>
</dbReference>
<dbReference type="PANTHER" id="PTHR18945">
    <property type="entry name" value="NEUROTRANSMITTER GATED ION CHANNEL"/>
    <property type="match status" value="1"/>
</dbReference>
<feature type="transmembrane region" description="Helical" evidence="1">
    <location>
        <begin position="262"/>
        <end position="285"/>
    </location>
</feature>
<feature type="transmembrane region" description="Helical" evidence="1">
    <location>
        <begin position="230"/>
        <end position="250"/>
    </location>
</feature>
<keyword evidence="5" id="KW-1185">Reference proteome</keyword>
<sequence length="356" mass="39172">MKRLFLVLALLLALPAAGLAAPADKPADKDALPTGVELPVRVRVAFRVLNVLQVAEVAGQGRLYVEVTQRWSDPRLRFDAVEAGTGRVDRVGDDADDYLKTIWTPGLSVDNQVGDSESRTVAVSTHANGDVVLIERYEANFRFRMNMDAFPFDRQDLTLSFSLPRYAKQEAILIATEADRQLSDIDEALSVVDWKPVRLRFANAETMGWNARSYSRLNATVTLARLSERYLLRVFVPILAVLAVSIFVLWSPGLKEQDKGGLIFSSLLALAAISFTFEASFPGSISLNTPIAQMISLGYLYLVAVLMLEVALSGRAADPQARFHVAARELKRQIRWALPAMMVVICIGAAVRAIPA</sequence>
<dbReference type="SUPFAM" id="SSF63712">
    <property type="entry name" value="Nicotinic receptor ligand binding domain-like"/>
    <property type="match status" value="1"/>
</dbReference>
<keyword evidence="1" id="KW-1133">Transmembrane helix</keyword>
<accession>A0ABT7AK34</accession>
<evidence type="ECO:0000313" key="5">
    <source>
        <dbReference type="Proteomes" id="UP001321492"/>
    </source>
</evidence>
<dbReference type="CDD" id="cd18988">
    <property type="entry name" value="LGIC_ECD_bact"/>
    <property type="match status" value="1"/>
</dbReference>
<keyword evidence="1" id="KW-0812">Transmembrane</keyword>
<protein>
    <submittedName>
        <fullName evidence="4">Neurotransmitter-gated ion-channel ligand-binding protein</fullName>
    </submittedName>
</protein>
<dbReference type="Pfam" id="PF02931">
    <property type="entry name" value="Neur_chan_LBD"/>
    <property type="match status" value="1"/>
</dbReference>
<dbReference type="Gene3D" id="2.70.170.10">
    <property type="entry name" value="Neurotransmitter-gated ion-channel ligand-binding domain"/>
    <property type="match status" value="1"/>
</dbReference>
<dbReference type="Proteomes" id="UP001321492">
    <property type="component" value="Unassembled WGS sequence"/>
</dbReference>
<feature type="transmembrane region" description="Helical" evidence="1">
    <location>
        <begin position="291"/>
        <end position="313"/>
    </location>
</feature>
<evidence type="ECO:0000256" key="1">
    <source>
        <dbReference type="SAM" id="Phobius"/>
    </source>
</evidence>
<dbReference type="Gene3D" id="1.20.58.390">
    <property type="entry name" value="Neurotransmitter-gated ion-channel transmembrane domain"/>
    <property type="match status" value="1"/>
</dbReference>
<gene>
    <name evidence="4" type="ORF">QNA08_11970</name>
</gene>
<dbReference type="EMBL" id="JASJEV010000007">
    <property type="protein sequence ID" value="MDJ1158951.1"/>
    <property type="molecule type" value="Genomic_DNA"/>
</dbReference>
<keyword evidence="1" id="KW-0472">Membrane</keyword>
<dbReference type="InterPro" id="IPR006201">
    <property type="entry name" value="Neur_channel"/>
</dbReference>
<feature type="signal peptide" evidence="2">
    <location>
        <begin position="1"/>
        <end position="20"/>
    </location>
</feature>
<reference evidence="4 5" key="1">
    <citation type="submission" date="2023-05" db="EMBL/GenBank/DDBJ databases">
        <title>Chelatococcus sp. nov., a moderately thermophilic bacterium isolated from hot spring microbial mat.</title>
        <authorList>
            <person name="Hu C.-J."/>
            <person name="Li W.-J."/>
        </authorList>
    </citation>
    <scope>NUCLEOTIDE SEQUENCE [LARGE SCALE GENOMIC DNA]</scope>
    <source>
        <strain evidence="4 5">SYSU G07232</strain>
    </source>
</reference>
<proteinExistence type="predicted"/>
<organism evidence="4 5">
    <name type="scientific">Chelatococcus albus</name>
    <dbReference type="NCBI Taxonomy" id="3047466"/>
    <lineage>
        <taxon>Bacteria</taxon>
        <taxon>Pseudomonadati</taxon>
        <taxon>Pseudomonadota</taxon>
        <taxon>Alphaproteobacteria</taxon>
        <taxon>Hyphomicrobiales</taxon>
        <taxon>Chelatococcaceae</taxon>
        <taxon>Chelatococcus</taxon>
    </lineage>
</organism>
<dbReference type="RefSeq" id="WP_283740953.1">
    <property type="nucleotide sequence ID" value="NZ_JASJEV010000007.1"/>
</dbReference>
<comment type="caution">
    <text evidence="4">The sequence shown here is derived from an EMBL/GenBank/DDBJ whole genome shotgun (WGS) entry which is preliminary data.</text>
</comment>
<evidence type="ECO:0000259" key="3">
    <source>
        <dbReference type="Pfam" id="PF02931"/>
    </source>
</evidence>
<feature type="transmembrane region" description="Helical" evidence="1">
    <location>
        <begin position="334"/>
        <end position="354"/>
    </location>
</feature>